<feature type="region of interest" description="Disordered" evidence="1">
    <location>
        <begin position="1"/>
        <end position="38"/>
    </location>
</feature>
<feature type="compositionally biased region" description="Polar residues" evidence="1">
    <location>
        <begin position="373"/>
        <end position="384"/>
    </location>
</feature>
<reference evidence="2" key="1">
    <citation type="submission" date="2014-11" db="EMBL/GenBank/DDBJ databases">
        <authorList>
            <person name="Otto D Thomas"/>
            <person name="Naeem Raeece"/>
        </authorList>
    </citation>
    <scope>NUCLEOTIDE SEQUENCE</scope>
</reference>
<protein>
    <submittedName>
        <fullName evidence="2">Uncharacterized protein</fullName>
    </submittedName>
</protein>
<sequence length="695" mass="76346">MATPIQTRGNEGKEEKGSGHVVVIPSRVPPSRRSRGGDIETRALGTEGMVVVESVVVAMMVDDLETQSGRSTGVMKREKYPRHVMQGGGFETAYEDEDNNDTMTVEQVQLLRARENARQNPGMQPSSQQNTHGGMSARAPSSSSFSEGQDEQCRWALYCEGFALGMASSEDEQHFLFSPFGGLRECCQWGSMQEREGHEIICIEEPGLLELQRDLTILEIPDRVMSLPYAPPSPPPPPGSAPALPASSLAQVTLDEGSSNTHWRGRPANPSHGSPHRKGLDSSVKDLSPPLRGRIQKDALTPSRKNTTTTAALRSDSPSRNPFAPPGRSPGPLHSLQTLPHSNHSMICSRNHAHQQPPPPQPSSLTPIRVPHVNSSTGPVSVSARTEDRDGQSNEEGAFRRGAPPPSQLERRFDEALSLDAVAARWDQDADTHLRRFGIHSLGRDRGGDGAPGATVWGDRVSCLQPALDILTEHQQGECPSHHGHALRKPSTCVWKEEEGAEREQGNEPVSDVNEDQEERDRSKSKKKEKDSVRSPNLHRCSVDLPGQGFASNFHFAPPPFGTPPTARTLFNFTGLSEEEEEEDDPFVIVKGGREEEDPLCMVLKTSGVTDHSLRQPRQQRDLRTDPQRSGVGRAEEQETQGRELQGAITVHDESLYERESNQEVFSLSPQKESPYAYPYPFSNNRPPAAPFSDA</sequence>
<feature type="region of interest" description="Disordered" evidence="1">
    <location>
        <begin position="116"/>
        <end position="147"/>
    </location>
</feature>
<gene>
    <name evidence="2" type="ORF">Cvel_825</name>
</gene>
<feature type="region of interest" description="Disordered" evidence="1">
    <location>
        <begin position="606"/>
        <end position="695"/>
    </location>
</feature>
<feature type="region of interest" description="Disordered" evidence="1">
    <location>
        <begin position="253"/>
        <end position="408"/>
    </location>
</feature>
<dbReference type="EMBL" id="CDMZ01001766">
    <property type="protein sequence ID" value="CEM37307.1"/>
    <property type="molecule type" value="Genomic_DNA"/>
</dbReference>
<dbReference type="AlphaFoldDB" id="A0A0G4H175"/>
<evidence type="ECO:0000256" key="1">
    <source>
        <dbReference type="SAM" id="MobiDB-lite"/>
    </source>
</evidence>
<feature type="compositionally biased region" description="Polar residues" evidence="1">
    <location>
        <begin position="303"/>
        <end position="320"/>
    </location>
</feature>
<organism evidence="2">
    <name type="scientific">Chromera velia CCMP2878</name>
    <dbReference type="NCBI Taxonomy" id="1169474"/>
    <lineage>
        <taxon>Eukaryota</taxon>
        <taxon>Sar</taxon>
        <taxon>Alveolata</taxon>
        <taxon>Colpodellida</taxon>
        <taxon>Chromeraceae</taxon>
        <taxon>Chromera</taxon>
    </lineage>
</organism>
<proteinExistence type="predicted"/>
<feature type="region of interest" description="Disordered" evidence="1">
    <location>
        <begin position="496"/>
        <end position="541"/>
    </location>
</feature>
<feature type="compositionally biased region" description="Polar residues" evidence="1">
    <location>
        <begin position="118"/>
        <end position="133"/>
    </location>
</feature>
<evidence type="ECO:0000313" key="2">
    <source>
        <dbReference type="EMBL" id="CEM37307.1"/>
    </source>
</evidence>
<accession>A0A0G4H175</accession>
<feature type="compositionally biased region" description="Low complexity" evidence="1">
    <location>
        <begin position="21"/>
        <end position="31"/>
    </location>
</feature>
<name>A0A0G4H175_9ALVE</name>
<feature type="compositionally biased region" description="Basic and acidic residues" evidence="1">
    <location>
        <begin position="496"/>
        <end position="506"/>
    </location>
</feature>
<feature type="compositionally biased region" description="Basic and acidic residues" evidence="1">
    <location>
        <begin position="651"/>
        <end position="662"/>
    </location>
</feature>
<feature type="compositionally biased region" description="Polar residues" evidence="1">
    <location>
        <begin position="663"/>
        <end position="672"/>
    </location>
</feature>
<feature type="compositionally biased region" description="Polar residues" evidence="1">
    <location>
        <begin position="335"/>
        <end position="348"/>
    </location>
</feature>
<dbReference type="VEuPathDB" id="CryptoDB:Cvel_825"/>